<keyword evidence="1" id="KW-0472">Membrane</keyword>
<feature type="transmembrane region" description="Helical" evidence="1">
    <location>
        <begin position="80"/>
        <end position="102"/>
    </location>
</feature>
<keyword evidence="1" id="KW-0812">Transmembrane</keyword>
<proteinExistence type="predicted"/>
<dbReference type="EMBL" id="CP136600">
    <property type="protein sequence ID" value="WOH37252.1"/>
    <property type="molecule type" value="Genomic_DNA"/>
</dbReference>
<dbReference type="PANTHER" id="PTHR34980">
    <property type="entry name" value="INNER MEMBRANE PROTEIN-RELATED-RELATED"/>
    <property type="match status" value="1"/>
</dbReference>
<feature type="transmembrane region" description="Helical" evidence="1">
    <location>
        <begin position="22"/>
        <end position="40"/>
    </location>
</feature>
<dbReference type="InterPro" id="IPR008523">
    <property type="entry name" value="DUF805"/>
</dbReference>
<name>A0ABZ0GNU7_9GAMM</name>
<dbReference type="PANTHER" id="PTHR34980:SF2">
    <property type="entry name" value="INNER MEMBRANE PROTEIN YHAH-RELATED"/>
    <property type="match status" value="1"/>
</dbReference>
<organism evidence="2 3">
    <name type="scientific">Thalassotalea fonticola</name>
    <dbReference type="NCBI Taxonomy" id="3065649"/>
    <lineage>
        <taxon>Bacteria</taxon>
        <taxon>Pseudomonadati</taxon>
        <taxon>Pseudomonadota</taxon>
        <taxon>Gammaproteobacteria</taxon>
        <taxon>Alteromonadales</taxon>
        <taxon>Colwelliaceae</taxon>
        <taxon>Thalassotalea</taxon>
    </lineage>
</organism>
<dbReference type="Proteomes" id="UP001301442">
    <property type="component" value="Chromosome"/>
</dbReference>
<evidence type="ECO:0000256" key="1">
    <source>
        <dbReference type="SAM" id="Phobius"/>
    </source>
</evidence>
<reference evidence="2 3" key="1">
    <citation type="submission" date="2023-09" db="EMBL/GenBank/DDBJ databases">
        <authorList>
            <person name="Qi X."/>
        </authorList>
    </citation>
    <scope>NUCLEOTIDE SEQUENCE [LARGE SCALE GENOMIC DNA]</scope>
    <source>
        <strain evidence="2 3">S1-1</strain>
    </source>
</reference>
<dbReference type="Pfam" id="PF05656">
    <property type="entry name" value="DUF805"/>
    <property type="match status" value="1"/>
</dbReference>
<protein>
    <submittedName>
        <fullName evidence="2">DUF805 domain-containing protein</fullName>
    </submittedName>
</protein>
<keyword evidence="1" id="KW-1133">Transmembrane helix</keyword>
<sequence length="124" mass="14468">MTYYVLALQNYANFKGTTSRKAFWTFYLTNHFILFLVGFIEGYTGKALFSIYIYVAFILGITIPMFSITTRRLHDIGRSGWWQLIALIPILGYLILWFLCSLKSKATPETLMIDVTDWKTECLR</sequence>
<evidence type="ECO:0000313" key="3">
    <source>
        <dbReference type="Proteomes" id="UP001301442"/>
    </source>
</evidence>
<keyword evidence="3" id="KW-1185">Reference proteome</keyword>
<gene>
    <name evidence="2" type="ORF">RI844_18105</name>
</gene>
<feature type="transmembrane region" description="Helical" evidence="1">
    <location>
        <begin position="47"/>
        <end position="68"/>
    </location>
</feature>
<dbReference type="RefSeq" id="WP_348396043.1">
    <property type="nucleotide sequence ID" value="NZ_CP136600.1"/>
</dbReference>
<accession>A0ABZ0GNU7</accession>
<evidence type="ECO:0000313" key="2">
    <source>
        <dbReference type="EMBL" id="WOH37252.1"/>
    </source>
</evidence>